<protein>
    <submittedName>
        <fullName evidence="2">Metallophosphoesterase</fullName>
    </submittedName>
</protein>
<sequence>MRSTGPSLLAVSDLHIGHKANRELCAQIEPRHPGDWLIVAGDVAEQMAEIEWALRLLAGRFTKVIWVPGNHELWTDPGDPCQLKGVARYDHLVALCRSLGIATPEDPFPVFWDGEVGVTVAPLFTLFDYSMLPPGTYTKEQAFELARSTGVVCTDEFMLHPDPYPTREAWCAARIEYSRKRLAGAVGPTVLVNHWPLVQDPLTVLRNPEFSLWCGTTATADWAYRYDARAVVYGHLHIPRTISVNGVPHVEASIGYPFEWRRYGMRPELYVDVFDPVRPNIEFARARDRRHEHIA</sequence>
<evidence type="ECO:0000313" key="3">
    <source>
        <dbReference type="Proteomes" id="UP000063699"/>
    </source>
</evidence>
<dbReference type="Gene3D" id="3.60.21.10">
    <property type="match status" value="1"/>
</dbReference>
<dbReference type="CDD" id="cd00838">
    <property type="entry name" value="MPP_superfamily"/>
    <property type="match status" value="1"/>
</dbReference>
<name>A0A0N9IJB6_9PSEU</name>
<dbReference type="Proteomes" id="UP000063699">
    <property type="component" value="Chromosome"/>
</dbReference>
<dbReference type="EMBL" id="CP012752">
    <property type="protein sequence ID" value="ALG15190.1"/>
    <property type="molecule type" value="Genomic_DNA"/>
</dbReference>
<dbReference type="InterPro" id="IPR029052">
    <property type="entry name" value="Metallo-depent_PP-like"/>
</dbReference>
<dbReference type="InterPro" id="IPR004843">
    <property type="entry name" value="Calcineurin-like_PHP"/>
</dbReference>
<keyword evidence="3" id="KW-1185">Reference proteome</keyword>
<dbReference type="Pfam" id="PF00149">
    <property type="entry name" value="Metallophos"/>
    <property type="match status" value="1"/>
</dbReference>
<dbReference type="AlphaFoldDB" id="A0A0N9IJB6"/>
<dbReference type="PANTHER" id="PTHR36492">
    <property type="match status" value="1"/>
</dbReference>
<dbReference type="SUPFAM" id="SSF56300">
    <property type="entry name" value="Metallo-dependent phosphatases"/>
    <property type="match status" value="1"/>
</dbReference>
<proteinExistence type="predicted"/>
<feature type="domain" description="Calcineurin-like phosphoesterase" evidence="1">
    <location>
        <begin position="8"/>
        <end position="239"/>
    </location>
</feature>
<dbReference type="InterPro" id="IPR052963">
    <property type="entry name" value="Pantetheine_PDE"/>
</dbReference>
<dbReference type="OrthoDB" id="9013891at2"/>
<accession>A0A0N9IJB6</accession>
<dbReference type="GO" id="GO:0016787">
    <property type="term" value="F:hydrolase activity"/>
    <property type="evidence" value="ECO:0007669"/>
    <property type="project" value="InterPro"/>
</dbReference>
<evidence type="ECO:0000259" key="1">
    <source>
        <dbReference type="Pfam" id="PF00149"/>
    </source>
</evidence>
<gene>
    <name evidence="2" type="ORF">AOZ06_31130</name>
</gene>
<dbReference type="PANTHER" id="PTHR36492:SF2">
    <property type="entry name" value="[ACYL-CARRIER-PROTEIN] PHOSPHODIESTERASE PPTH"/>
    <property type="match status" value="1"/>
</dbReference>
<evidence type="ECO:0000313" key="2">
    <source>
        <dbReference type="EMBL" id="ALG15190.1"/>
    </source>
</evidence>
<reference evidence="2 3" key="1">
    <citation type="submission" date="2015-07" db="EMBL/GenBank/DDBJ databases">
        <title>Genome sequencing of Kibdelosporangium phytohabitans.</title>
        <authorList>
            <person name="Qin S."/>
            <person name="Xing K."/>
        </authorList>
    </citation>
    <scope>NUCLEOTIDE SEQUENCE [LARGE SCALE GENOMIC DNA]</scope>
    <source>
        <strain evidence="2 3">KLBMP1111</strain>
    </source>
</reference>
<organism evidence="2 3">
    <name type="scientific">Kibdelosporangium phytohabitans</name>
    <dbReference type="NCBI Taxonomy" id="860235"/>
    <lineage>
        <taxon>Bacteria</taxon>
        <taxon>Bacillati</taxon>
        <taxon>Actinomycetota</taxon>
        <taxon>Actinomycetes</taxon>
        <taxon>Pseudonocardiales</taxon>
        <taxon>Pseudonocardiaceae</taxon>
        <taxon>Kibdelosporangium</taxon>
    </lineage>
</organism>
<dbReference type="STRING" id="860235.AOZ06_31130"/>
<dbReference type="KEGG" id="kphy:AOZ06_31130"/>